<comment type="caution">
    <text evidence="3">The sequence shown here is derived from an EMBL/GenBank/DDBJ whole genome shotgun (WGS) entry which is preliminary data.</text>
</comment>
<proteinExistence type="inferred from homology"/>
<accession>A0A068S3W2</accession>
<name>A0A068S3W2_9FUNG</name>
<dbReference type="OrthoDB" id="70224at2759"/>
<dbReference type="Pfam" id="PF04127">
    <property type="entry name" value="DFP"/>
    <property type="match status" value="2"/>
</dbReference>
<evidence type="ECO:0000256" key="1">
    <source>
        <dbReference type="ARBA" id="ARBA00005703"/>
    </source>
</evidence>
<dbReference type="GO" id="GO:0005634">
    <property type="term" value="C:nucleus"/>
    <property type="evidence" value="ECO:0007669"/>
    <property type="project" value="EnsemblFungi"/>
</dbReference>
<keyword evidence="4" id="KW-1185">Reference proteome</keyword>
<dbReference type="EMBL" id="CBTN010000033">
    <property type="protein sequence ID" value="CDH55936.1"/>
    <property type="molecule type" value="Genomic_DNA"/>
</dbReference>
<feature type="domain" description="DNA/pantothenate metabolism flavoprotein C-terminal" evidence="2">
    <location>
        <begin position="63"/>
        <end position="118"/>
    </location>
</feature>
<dbReference type="GO" id="GO:0005737">
    <property type="term" value="C:cytoplasm"/>
    <property type="evidence" value="ECO:0007669"/>
    <property type="project" value="EnsemblFungi"/>
</dbReference>
<evidence type="ECO:0000259" key="2">
    <source>
        <dbReference type="Pfam" id="PF04127"/>
    </source>
</evidence>
<dbReference type="GO" id="GO:0004632">
    <property type="term" value="F:phosphopantothenate--cysteine ligase activity"/>
    <property type="evidence" value="ECO:0007669"/>
    <property type="project" value="EnsemblFungi"/>
</dbReference>
<dbReference type="STRING" id="1263082.A0A068S3W2"/>
<evidence type="ECO:0000313" key="4">
    <source>
        <dbReference type="Proteomes" id="UP000027586"/>
    </source>
</evidence>
<dbReference type="Proteomes" id="UP000027586">
    <property type="component" value="Unassembled WGS sequence"/>
</dbReference>
<dbReference type="AlphaFoldDB" id="A0A068S3W2"/>
<organism evidence="3 4">
    <name type="scientific">Lichtheimia corymbifera JMRC:FSU:9682</name>
    <dbReference type="NCBI Taxonomy" id="1263082"/>
    <lineage>
        <taxon>Eukaryota</taxon>
        <taxon>Fungi</taxon>
        <taxon>Fungi incertae sedis</taxon>
        <taxon>Mucoromycota</taxon>
        <taxon>Mucoromycotina</taxon>
        <taxon>Mucoromycetes</taxon>
        <taxon>Mucorales</taxon>
        <taxon>Lichtheimiaceae</taxon>
        <taxon>Lichtheimia</taxon>
    </lineage>
</organism>
<sequence>MSSQEVIPDYLMPATSGEQLLDNGQGIIDPDVYFNTNKPPADLDRFEQRLSAFVDYHRQQGTRVVLITSGGTTVPLENQTVRFIDNFSNGNRGATSAEYFIKAGYAVVFMHRQFSLEPFQRHYTHNPNRAFLDYMVTKEDGSVCVDPAYAKEMHVILSEYHRAKEQNMLLQLDFVTLSDYLFKLQSACHILARLGNKSMYYLAAAVSDFFIPSQKMAEHKIQSRDGALNLVLDQVPKFLKPLVSNWASQGLIVSFKLETDMSLLVPKARQALQRYGHQVVIGNMLKTRKQTVTMIMNATEKELSLTPEELNEGVEIESMIIPALVHIHDRWIASGHTDSP</sequence>
<evidence type="ECO:0000313" key="3">
    <source>
        <dbReference type="EMBL" id="CDH55936.1"/>
    </source>
</evidence>
<comment type="similarity">
    <text evidence="1">Belongs to the PPC synthetase family.</text>
</comment>
<dbReference type="SUPFAM" id="SSF102645">
    <property type="entry name" value="CoaB-like"/>
    <property type="match status" value="1"/>
</dbReference>
<dbReference type="PANTHER" id="PTHR12290">
    <property type="entry name" value="CORNICHON-RELATED"/>
    <property type="match status" value="1"/>
</dbReference>
<dbReference type="InterPro" id="IPR007085">
    <property type="entry name" value="DNA/pantothenate-metab_flavo_C"/>
</dbReference>
<feature type="domain" description="DNA/pantothenate metabolism flavoprotein C-terminal" evidence="2">
    <location>
        <begin position="191"/>
        <end position="294"/>
    </location>
</feature>
<reference evidence="3" key="1">
    <citation type="submission" date="2013-08" db="EMBL/GenBank/DDBJ databases">
        <title>Gene expansion shapes genome architecture in the human pathogen Lichtheimia corymbifera: an evolutionary genomics analysis in the ancient terrestrial Mucorales (Mucoromycotina).</title>
        <authorList>
            <person name="Schwartze V.U."/>
            <person name="Winter S."/>
            <person name="Shelest E."/>
            <person name="Marcet-Houben M."/>
            <person name="Horn F."/>
            <person name="Wehner S."/>
            <person name="Hoffmann K."/>
            <person name="Riege K."/>
            <person name="Sammeth M."/>
            <person name="Nowrousian M."/>
            <person name="Valiante V."/>
            <person name="Linde J."/>
            <person name="Jacobsen I.D."/>
            <person name="Marz M."/>
            <person name="Brakhage A.A."/>
            <person name="Gabaldon T."/>
            <person name="Bocker S."/>
            <person name="Voigt K."/>
        </authorList>
    </citation>
    <scope>NUCLEOTIDE SEQUENCE [LARGE SCALE GENOMIC DNA]</scope>
    <source>
        <strain evidence="3">FSU 9682</strain>
    </source>
</reference>
<dbReference type="Gene3D" id="3.40.50.10300">
    <property type="entry name" value="CoaB-like"/>
    <property type="match status" value="1"/>
</dbReference>
<gene>
    <name evidence="3" type="ORF">LCOR_07030.1</name>
</gene>
<protein>
    <submittedName>
        <fullName evidence="3">Phosphopantothenoylcysteine synthetase</fullName>
    </submittedName>
</protein>
<dbReference type="VEuPathDB" id="FungiDB:LCOR_07030.1"/>
<dbReference type="GO" id="GO:1990181">
    <property type="term" value="P:acetyl-CoA biosynthetic process from pantothenate"/>
    <property type="evidence" value="ECO:0007669"/>
    <property type="project" value="EnsemblFungi"/>
</dbReference>
<dbReference type="GO" id="GO:1990143">
    <property type="term" value="C:CoA-synthesizing protein complex"/>
    <property type="evidence" value="ECO:0007669"/>
    <property type="project" value="EnsemblFungi"/>
</dbReference>
<dbReference type="GO" id="GO:0015937">
    <property type="term" value="P:coenzyme A biosynthetic process"/>
    <property type="evidence" value="ECO:0007669"/>
    <property type="project" value="EnsemblFungi"/>
</dbReference>
<dbReference type="InterPro" id="IPR035929">
    <property type="entry name" value="CoaB-like_sf"/>
</dbReference>